<dbReference type="RefSeq" id="WP_078829454.1">
    <property type="nucleotide sequence ID" value="NZ_FUWH01000001.1"/>
</dbReference>
<evidence type="ECO:0000313" key="3">
    <source>
        <dbReference type="Proteomes" id="UP000190888"/>
    </source>
</evidence>
<dbReference type="STRING" id="413434.SAMN04488132_10193"/>
<sequence length="795" mass="89309">MFHRKSFAFAAVLLLIYGSLAAQKKDAVINEYAVNYPNERIYVHFDNSLYTTGDTVWYKVYAMAGFTPTSFSKNVYMDWSDLSGKVLAHQLLPLENGTAAAQFVIPGTFTGNTLFATAYTRWMLNADSAFLFRRQFPVVTGTPPKPEERQTIRTSLNFFPEGGYGVSGLSSRLAFKATDQWGNPAEVRGVIKDEQGKITDSFTTIHDGMGQFEITAQPGTKYTAEWSAADGRIQRTALPIFRQNGILLKVDNAPGSKKIRITVPQGQQQAYNGHHLLVTMQQQVVYMATLQFKNGSTFIETNIPAGEFPSGIMVVSLLTANWQPVAERITFMYDDSSVLHPGLKSIRKQTDARGLNELELLYNDTFPASISVSVTDAATADSTATDNNIVSSLLLSEELKGRIYNPDYYFSDTTAEVRKNMDLVMLTNGWRNYNWQKIVQGIKPVFEYAPDTTYMVFSGQIRNVPPGVMRNGNGLVSFTFKDAKPVERKDLLFKKDGFFTDSTLILFDTARITYRFPTDKSGMATSDILFFRDRLPAPLTMAPWQQHTPGKKILPRIEMQQNDNFRKDLTLLPNVIVKSRPQPQLSPAEQLEEKYASDIAKSANGYKYDVEADPGIFGYTNILEYLPGRVPGLTYANGELYFMRYTKISGQPDPPAYFVNDILTDKDGIKVINPRQIAFMKVIPGYYVAAPNGGTGSILIYTKKDYENTSVKRAELVVEGYTVTREFYQPDYSKGSDPAPDNRRTLYWNPNLARDAASKACKIAFYNNDHSRRLKVIIEGVNTDGKLIRVEKMIQ</sequence>
<dbReference type="EMBL" id="FUWH01000001">
    <property type="protein sequence ID" value="SJZ32520.1"/>
    <property type="molecule type" value="Genomic_DNA"/>
</dbReference>
<feature type="chain" id="PRO_5011984206" description="MG2 domain-containing protein" evidence="1">
    <location>
        <begin position="22"/>
        <end position="795"/>
    </location>
</feature>
<evidence type="ECO:0008006" key="4">
    <source>
        <dbReference type="Google" id="ProtNLM"/>
    </source>
</evidence>
<accession>A0A1T4JQQ1</accession>
<name>A0A1T4JQQ1_9BACT</name>
<keyword evidence="3" id="KW-1185">Reference proteome</keyword>
<feature type="signal peptide" evidence="1">
    <location>
        <begin position="1"/>
        <end position="21"/>
    </location>
</feature>
<evidence type="ECO:0000313" key="2">
    <source>
        <dbReference type="EMBL" id="SJZ32520.1"/>
    </source>
</evidence>
<evidence type="ECO:0000256" key="1">
    <source>
        <dbReference type="SAM" id="SignalP"/>
    </source>
</evidence>
<dbReference type="OrthoDB" id="679547at2"/>
<proteinExistence type="predicted"/>
<dbReference type="AlphaFoldDB" id="A0A1T4JQQ1"/>
<dbReference type="Proteomes" id="UP000190888">
    <property type="component" value="Unassembled WGS sequence"/>
</dbReference>
<reference evidence="2 3" key="1">
    <citation type="submission" date="2017-02" db="EMBL/GenBank/DDBJ databases">
        <authorList>
            <person name="Peterson S.W."/>
        </authorList>
    </citation>
    <scope>NUCLEOTIDE SEQUENCE [LARGE SCALE GENOMIC DNA]</scope>
    <source>
        <strain evidence="2 3">DSM 22335</strain>
    </source>
</reference>
<keyword evidence="1" id="KW-0732">Signal</keyword>
<gene>
    <name evidence="2" type="ORF">SAMN04488132_10193</name>
</gene>
<organism evidence="2 3">
    <name type="scientific">Sediminibacterium ginsengisoli</name>
    <dbReference type="NCBI Taxonomy" id="413434"/>
    <lineage>
        <taxon>Bacteria</taxon>
        <taxon>Pseudomonadati</taxon>
        <taxon>Bacteroidota</taxon>
        <taxon>Chitinophagia</taxon>
        <taxon>Chitinophagales</taxon>
        <taxon>Chitinophagaceae</taxon>
        <taxon>Sediminibacterium</taxon>
    </lineage>
</organism>
<protein>
    <recommendedName>
        <fullName evidence="4">MG2 domain-containing protein</fullName>
    </recommendedName>
</protein>